<sequence length="142" mass="15324">MASYSLSPYGFRPSLSNSSTVSVQNQCLPAPAYPVVANWVMTVYLTWGAKSASTQWERKVLTSAKTNEGTAGTLQRIPSGRTVSKTALQLFAESAFMFAGNPQRNSGLGAARCLRDVDGRDASGEMGKWVDLGHMNLRVDAF</sequence>
<keyword evidence="2" id="KW-1185">Reference proteome</keyword>
<name>A0A7W4UXE8_LEIAQ</name>
<reference evidence="1 2" key="1">
    <citation type="submission" date="2020-08" db="EMBL/GenBank/DDBJ databases">
        <title>Sequencing the genomes of 1000 actinobacteria strains.</title>
        <authorList>
            <person name="Klenk H.-P."/>
        </authorList>
    </citation>
    <scope>NUCLEOTIDE SEQUENCE [LARGE SCALE GENOMIC DNA]</scope>
    <source>
        <strain evidence="1 2">DSM 20146</strain>
    </source>
</reference>
<protein>
    <submittedName>
        <fullName evidence="1">Uncharacterized protein</fullName>
    </submittedName>
</protein>
<dbReference type="AlphaFoldDB" id="A0A7W4UXE8"/>
<proteinExistence type="predicted"/>
<dbReference type="Proteomes" id="UP000538196">
    <property type="component" value="Unassembled WGS sequence"/>
</dbReference>
<accession>A0A7W4UXE8</accession>
<dbReference type="RefSeq" id="WP_021765451.1">
    <property type="nucleotide sequence ID" value="NZ_JACHVP010000003.1"/>
</dbReference>
<evidence type="ECO:0000313" key="2">
    <source>
        <dbReference type="Proteomes" id="UP000538196"/>
    </source>
</evidence>
<evidence type="ECO:0000313" key="1">
    <source>
        <dbReference type="EMBL" id="MBB2968010.1"/>
    </source>
</evidence>
<gene>
    <name evidence="1" type="ORF">FHX33_002780</name>
</gene>
<comment type="caution">
    <text evidence="1">The sequence shown here is derived from an EMBL/GenBank/DDBJ whole genome shotgun (WGS) entry which is preliminary data.</text>
</comment>
<organism evidence="1 2">
    <name type="scientific">Leifsonia aquatica</name>
    <name type="common">Corynebacterium aquaticum</name>
    <dbReference type="NCBI Taxonomy" id="144185"/>
    <lineage>
        <taxon>Bacteria</taxon>
        <taxon>Bacillati</taxon>
        <taxon>Actinomycetota</taxon>
        <taxon>Actinomycetes</taxon>
        <taxon>Micrococcales</taxon>
        <taxon>Microbacteriaceae</taxon>
        <taxon>Leifsonia</taxon>
    </lineage>
</organism>
<dbReference type="EMBL" id="JACHVP010000003">
    <property type="protein sequence ID" value="MBB2968010.1"/>
    <property type="molecule type" value="Genomic_DNA"/>
</dbReference>